<feature type="domain" description="Aminotransferase class V" evidence="15">
    <location>
        <begin position="9"/>
        <end position="370"/>
    </location>
</feature>
<dbReference type="Gene3D" id="3.40.640.10">
    <property type="entry name" value="Type I PLP-dependent aspartate aminotransferase-like (Major domain)"/>
    <property type="match status" value="1"/>
</dbReference>
<dbReference type="PANTHER" id="PTHR11601:SF34">
    <property type="entry name" value="CYSTEINE DESULFURASE"/>
    <property type="match status" value="1"/>
</dbReference>
<evidence type="ECO:0000259" key="15">
    <source>
        <dbReference type="Pfam" id="PF00266"/>
    </source>
</evidence>
<dbReference type="NCBIfam" id="NF010611">
    <property type="entry name" value="PRK14012.1"/>
    <property type="match status" value="1"/>
</dbReference>
<dbReference type="FunFam" id="3.40.640.10:FF:000003">
    <property type="entry name" value="Cysteine desulfurase IscS"/>
    <property type="match status" value="1"/>
</dbReference>
<accession>A0A858ZUZ2</accession>
<dbReference type="PANTHER" id="PTHR11601">
    <property type="entry name" value="CYSTEINE DESULFURYLASE FAMILY MEMBER"/>
    <property type="match status" value="1"/>
</dbReference>
<comment type="function">
    <text evidence="13">Master enzyme that delivers sulfur to a number of partners involved in Fe-S cluster assembly, tRNA modification or cofactor biosynthesis. Catalyzes the removal of elemental sulfur atoms from cysteine to produce alanine. Functions as a sulfur delivery protein for Fe-S cluster synthesis onto IscU, an Fe-S scaffold assembly protein, as well as other S acceptor proteins.</text>
</comment>
<dbReference type="OMA" id="KGLYWAR"/>
<dbReference type="RefSeq" id="WP_013519037.1">
    <property type="nucleotide sequence ID" value="NZ_CP051298.1"/>
</dbReference>
<gene>
    <name evidence="13" type="primary">iscS</name>
    <name evidence="16" type="ORF">HF896_11835</name>
</gene>
<feature type="binding site" evidence="13">
    <location>
        <begin position="77"/>
        <end position="78"/>
    </location>
    <ligand>
        <name>pyridoxal 5'-phosphate</name>
        <dbReference type="ChEBI" id="CHEBI:597326"/>
    </ligand>
</feature>
<evidence type="ECO:0000256" key="10">
    <source>
        <dbReference type="ARBA" id="ARBA00023014"/>
    </source>
</evidence>
<evidence type="ECO:0000256" key="1">
    <source>
        <dbReference type="ARBA" id="ARBA00001933"/>
    </source>
</evidence>
<dbReference type="NCBIfam" id="TIGR02006">
    <property type="entry name" value="IscS"/>
    <property type="match status" value="1"/>
</dbReference>
<reference evidence="16 17" key="1">
    <citation type="submission" date="2020-05" db="EMBL/GenBank/DDBJ databases">
        <title>Complete genome sequence of Alicycliphilus denitrificans DP3.</title>
        <authorList>
            <person name="Chen X."/>
        </authorList>
    </citation>
    <scope>NUCLEOTIDE SEQUENCE [LARGE SCALE GENOMIC DNA]</scope>
    <source>
        <strain evidence="16 17">DP3</strain>
    </source>
</reference>
<keyword evidence="13" id="KW-0963">Cytoplasm</keyword>
<keyword evidence="6 13" id="KW-0001">2Fe-2S</keyword>
<evidence type="ECO:0000256" key="2">
    <source>
        <dbReference type="ARBA" id="ARBA00005151"/>
    </source>
</evidence>
<comment type="similarity">
    <text evidence="3 13">Belongs to the class-V pyridoxal-phosphate-dependent aminotransferase family. NifS/IscS subfamily.</text>
</comment>
<evidence type="ECO:0000313" key="16">
    <source>
        <dbReference type="EMBL" id="QKD44271.1"/>
    </source>
</evidence>
<evidence type="ECO:0000256" key="9">
    <source>
        <dbReference type="ARBA" id="ARBA00023004"/>
    </source>
</evidence>
<dbReference type="GO" id="GO:0046872">
    <property type="term" value="F:metal ion binding"/>
    <property type="evidence" value="ECO:0007669"/>
    <property type="project" value="UniProtKB-KW"/>
</dbReference>
<dbReference type="PROSITE" id="PS00595">
    <property type="entry name" value="AA_TRANSFER_CLASS_5"/>
    <property type="match status" value="1"/>
</dbReference>
<comment type="subcellular location">
    <subcellularLocation>
        <location evidence="13">Cytoplasm</location>
    </subcellularLocation>
</comment>
<dbReference type="Pfam" id="PF00266">
    <property type="entry name" value="Aminotran_5"/>
    <property type="match status" value="1"/>
</dbReference>
<comment type="catalytic activity">
    <reaction evidence="11 13">
        <text>(sulfur carrier)-H + L-cysteine = (sulfur carrier)-SH + L-alanine</text>
        <dbReference type="Rhea" id="RHEA:43892"/>
        <dbReference type="Rhea" id="RHEA-COMP:14737"/>
        <dbReference type="Rhea" id="RHEA-COMP:14739"/>
        <dbReference type="ChEBI" id="CHEBI:29917"/>
        <dbReference type="ChEBI" id="CHEBI:35235"/>
        <dbReference type="ChEBI" id="CHEBI:57972"/>
        <dbReference type="ChEBI" id="CHEBI:64428"/>
        <dbReference type="EC" id="2.8.1.7"/>
    </reaction>
</comment>
<keyword evidence="10 13" id="KW-0411">Iron-sulfur</keyword>
<evidence type="ECO:0000256" key="6">
    <source>
        <dbReference type="ARBA" id="ARBA00022714"/>
    </source>
</evidence>
<protein>
    <recommendedName>
        <fullName evidence="12 13">Cysteine desulfurase IscS</fullName>
        <ecNumber evidence="4 13">2.8.1.7</ecNumber>
    </recommendedName>
</protein>
<feature type="binding site" evidence="13">
    <location>
        <position position="185"/>
    </location>
    <ligand>
        <name>pyridoxal 5'-phosphate</name>
        <dbReference type="ChEBI" id="CHEBI:597326"/>
    </ligand>
</feature>
<dbReference type="InterPro" id="IPR010240">
    <property type="entry name" value="Cys_deSase_IscS"/>
</dbReference>
<evidence type="ECO:0000256" key="5">
    <source>
        <dbReference type="ARBA" id="ARBA00022679"/>
    </source>
</evidence>
<evidence type="ECO:0000256" key="12">
    <source>
        <dbReference type="ARBA" id="ARBA00072125"/>
    </source>
</evidence>
<dbReference type="Proteomes" id="UP000500755">
    <property type="component" value="Chromosome"/>
</dbReference>
<dbReference type="GO" id="GO:0031071">
    <property type="term" value="F:cysteine desulfurase activity"/>
    <property type="evidence" value="ECO:0007669"/>
    <property type="project" value="UniProtKB-UniRule"/>
</dbReference>
<dbReference type="InterPro" id="IPR015424">
    <property type="entry name" value="PyrdxlP-dep_Trfase"/>
</dbReference>
<dbReference type="InterPro" id="IPR015422">
    <property type="entry name" value="PyrdxlP-dep_Trfase_small"/>
</dbReference>
<feature type="binding site" evidence="13">
    <location>
        <position position="157"/>
    </location>
    <ligand>
        <name>pyridoxal 5'-phosphate</name>
        <dbReference type="ChEBI" id="CHEBI:597326"/>
    </ligand>
</feature>
<dbReference type="InterPro" id="IPR015421">
    <property type="entry name" value="PyrdxlP-dep_Trfase_major"/>
</dbReference>
<evidence type="ECO:0000256" key="4">
    <source>
        <dbReference type="ARBA" id="ARBA00012239"/>
    </source>
</evidence>
<evidence type="ECO:0000256" key="3">
    <source>
        <dbReference type="ARBA" id="ARBA00006490"/>
    </source>
</evidence>
<feature type="modified residue" description="N6-(pyridoxal phosphate)lysine" evidence="13">
    <location>
        <position position="208"/>
    </location>
</feature>
<organism evidence="16 17">
    <name type="scientific">Alicycliphilus denitrificans</name>
    <dbReference type="NCBI Taxonomy" id="179636"/>
    <lineage>
        <taxon>Bacteria</taxon>
        <taxon>Pseudomonadati</taxon>
        <taxon>Pseudomonadota</taxon>
        <taxon>Betaproteobacteria</taxon>
        <taxon>Burkholderiales</taxon>
        <taxon>Comamonadaceae</taxon>
        <taxon>Alicycliphilus</taxon>
    </lineage>
</organism>
<comment type="subunit">
    <text evidence="13">Homodimer. Forms a heterotetramer with IscU, interacts with other sulfur acceptors.</text>
</comment>
<dbReference type="SUPFAM" id="SSF53383">
    <property type="entry name" value="PLP-dependent transferases"/>
    <property type="match status" value="1"/>
</dbReference>
<keyword evidence="8 13" id="KW-0663">Pyridoxal phosphate</keyword>
<dbReference type="InterPro" id="IPR000192">
    <property type="entry name" value="Aminotrans_V_dom"/>
</dbReference>
<dbReference type="HAMAP" id="MF_00331">
    <property type="entry name" value="Cys_desulf_IscS"/>
    <property type="match status" value="1"/>
</dbReference>
<dbReference type="InterPro" id="IPR020578">
    <property type="entry name" value="Aminotrans_V_PyrdxlP_BS"/>
</dbReference>
<dbReference type="GO" id="GO:0044571">
    <property type="term" value="P:[2Fe-2S] cluster assembly"/>
    <property type="evidence" value="ECO:0007669"/>
    <property type="project" value="UniProtKB-UniRule"/>
</dbReference>
<keyword evidence="9 13" id="KW-0408">Iron</keyword>
<dbReference type="EMBL" id="CP051298">
    <property type="protein sequence ID" value="QKD44271.1"/>
    <property type="molecule type" value="Genomic_DNA"/>
</dbReference>
<keyword evidence="7 13" id="KW-0479">Metal-binding</keyword>
<dbReference type="Gene3D" id="3.90.1150.10">
    <property type="entry name" value="Aspartate Aminotransferase, domain 1"/>
    <property type="match status" value="1"/>
</dbReference>
<feature type="binding site" description="via persulfide group" evidence="13">
    <location>
        <position position="330"/>
    </location>
    <ligand>
        <name>[2Fe-2S] cluster</name>
        <dbReference type="ChEBI" id="CHEBI:190135"/>
        <note>ligand shared with IscU</note>
    </ligand>
</feature>
<dbReference type="FunFam" id="3.90.1150.10:FF:000002">
    <property type="entry name" value="Cysteine desulfurase IscS"/>
    <property type="match status" value="1"/>
</dbReference>
<dbReference type="AlphaFoldDB" id="A0A858ZUZ2"/>
<evidence type="ECO:0000256" key="14">
    <source>
        <dbReference type="RuleBase" id="RU004504"/>
    </source>
</evidence>
<feature type="active site" description="Cysteine persulfide intermediate" evidence="13">
    <location>
        <position position="330"/>
    </location>
</feature>
<dbReference type="GO" id="GO:1990221">
    <property type="term" value="C:L-cysteine desulfurase complex"/>
    <property type="evidence" value="ECO:0007669"/>
    <property type="project" value="UniProtKB-ARBA"/>
</dbReference>
<sequence>MDMTPHFPIYLDYGATTPVDGRVVDAMIPWLREHFGNPASRSHAWGWEAEEAVEKARGHVADLIGADPREIVWTSGATESNNLAIKGAAHFYKGKGKHLITVKTEHKAVLDVMRELERQGFEVTYLDVQENGLLDIEKFKAALRPDTILASVMFVNNEIGVVQDIPAIGALCREKGVIFHVDAAQATGKVEIDLGRLPVDLMSLASHKTYGPKGIGALYVRRKPRVRIEAQMHGGGHERGMRSGTLPTHQIVGMGEAFRLARLEMVQDLAKVRALHERLLNGLKDIEQVFINGDLRQRVPHNLNISFNYVEGESLIMGIKGLAVSSGSACTSASLEPSYVLRALGRSDELAHSSLRMTIGRFTTEEEIDYAISTIRHNVAKLRELSPLWEMYQDGVDLSTIQWAAH</sequence>
<name>A0A858ZUZ2_9BURK</name>
<dbReference type="PIRSF" id="PIRSF005572">
    <property type="entry name" value="NifS"/>
    <property type="match status" value="1"/>
</dbReference>
<dbReference type="GO" id="GO:0051537">
    <property type="term" value="F:2 iron, 2 sulfur cluster binding"/>
    <property type="evidence" value="ECO:0007669"/>
    <property type="project" value="UniProtKB-UniRule"/>
</dbReference>
<proteinExistence type="inferred from homology"/>
<keyword evidence="5 13" id="KW-0808">Transferase</keyword>
<feature type="binding site" evidence="13">
    <location>
        <position position="245"/>
    </location>
    <ligand>
        <name>pyridoxal 5'-phosphate</name>
        <dbReference type="ChEBI" id="CHEBI:597326"/>
    </ligand>
</feature>
<evidence type="ECO:0000256" key="8">
    <source>
        <dbReference type="ARBA" id="ARBA00022898"/>
    </source>
</evidence>
<comment type="pathway">
    <text evidence="2 13">Cofactor biosynthesis; iron-sulfur cluster biosynthesis.</text>
</comment>
<evidence type="ECO:0000256" key="13">
    <source>
        <dbReference type="HAMAP-Rule" id="MF_00331"/>
    </source>
</evidence>
<evidence type="ECO:0000313" key="17">
    <source>
        <dbReference type="Proteomes" id="UP000500755"/>
    </source>
</evidence>
<evidence type="ECO:0000256" key="11">
    <source>
        <dbReference type="ARBA" id="ARBA00050776"/>
    </source>
</evidence>
<dbReference type="GO" id="GO:0030170">
    <property type="term" value="F:pyridoxal phosphate binding"/>
    <property type="evidence" value="ECO:0007669"/>
    <property type="project" value="UniProtKB-UniRule"/>
</dbReference>
<dbReference type="EC" id="2.8.1.7" evidence="4 13"/>
<evidence type="ECO:0000256" key="7">
    <source>
        <dbReference type="ARBA" id="ARBA00022723"/>
    </source>
</evidence>
<dbReference type="InterPro" id="IPR016454">
    <property type="entry name" value="Cysteine_dSase"/>
</dbReference>
<comment type="cofactor">
    <cofactor evidence="1 13 14">
        <name>pyridoxal 5'-phosphate</name>
        <dbReference type="ChEBI" id="CHEBI:597326"/>
    </cofactor>
</comment>
<comment type="caution">
    <text evidence="13">Lacks conserved residue(s) required for the propagation of feature annotation.</text>
</comment>
<dbReference type="UniPathway" id="UPA00266"/>